<dbReference type="InterPro" id="IPR018392">
    <property type="entry name" value="LysM"/>
</dbReference>
<sequence length="547" mass="55763">MQKTYLSGAIAAILVILGAVWFTGMGGGEDTAPAAEEVTEVTQAPAPAPAPATEEVATAAPVAEPEPAAIPTPEPTAPAEDPAPTPAEQSQPVAEPVVTPPQADPAPVTETTEAAPAEALPTEEVAQETSPVAEPEAEVVAEAAPAADASVATEAPAADPVAALPVLDATPAEPTADAAADEATTTPSFEIVRVETDGATIVAGRAAPGAEVNVTLDGQTAATATADARGDFVALMDTPATGQNQEMRLSSVDENAQEVTSTETIIVLVEEPEETPAAAADTTDAPTDAPAADTPTETDTRPVIVRATDDGVEVVQSAETLPEEQVTIDTISYSITGDVVLTGRGAGEQQLVIYADGDAVGRGRVRPDGRWRVILGDVEEGLYLLRIDQINDIGDVTSRAETPFQRVFPEVPVAEAAPAETSEEGAASMSLADAAAMLATQTEAAAAATVEDVATAPAEATGTAPAAPDSNTAPAPTPAVAAAVVADVPATRPTQIVVQPGNNLWTIARVEYGEGIRYTQIFEANSDQIRDPDLIFPGQIFAIPREQ</sequence>
<dbReference type="Proteomes" id="UP000553766">
    <property type="component" value="Unassembled WGS sequence"/>
</dbReference>
<accession>A0A840X3W2</accession>
<dbReference type="PANTHER" id="PTHR34700:SF4">
    <property type="entry name" value="PHAGE-LIKE ELEMENT PBSX PROTEIN XKDP"/>
    <property type="match status" value="1"/>
</dbReference>
<feature type="compositionally biased region" description="Low complexity" evidence="1">
    <location>
        <begin position="105"/>
        <end position="136"/>
    </location>
</feature>
<evidence type="ECO:0000259" key="2">
    <source>
        <dbReference type="PROSITE" id="PS51782"/>
    </source>
</evidence>
<feature type="region of interest" description="Disordered" evidence="1">
    <location>
        <begin position="275"/>
        <end position="297"/>
    </location>
</feature>
<organism evidence="3 4">
    <name type="scientific">Rubricella aquisinus</name>
    <dbReference type="NCBI Taxonomy" id="2028108"/>
    <lineage>
        <taxon>Bacteria</taxon>
        <taxon>Pseudomonadati</taxon>
        <taxon>Pseudomonadota</taxon>
        <taxon>Alphaproteobacteria</taxon>
        <taxon>Rhodobacterales</taxon>
        <taxon>Paracoccaceae</taxon>
        <taxon>Rubricella</taxon>
    </lineage>
</organism>
<proteinExistence type="predicted"/>
<dbReference type="EMBL" id="JACIJS010000007">
    <property type="protein sequence ID" value="MBB5516496.1"/>
    <property type="molecule type" value="Genomic_DNA"/>
</dbReference>
<keyword evidence="4" id="KW-1185">Reference proteome</keyword>
<feature type="domain" description="LysM" evidence="2">
    <location>
        <begin position="494"/>
        <end position="543"/>
    </location>
</feature>
<feature type="compositionally biased region" description="Low complexity" evidence="1">
    <location>
        <begin position="40"/>
        <end position="67"/>
    </location>
</feature>
<evidence type="ECO:0000313" key="3">
    <source>
        <dbReference type="EMBL" id="MBB5516496.1"/>
    </source>
</evidence>
<evidence type="ECO:0000256" key="1">
    <source>
        <dbReference type="SAM" id="MobiDB-lite"/>
    </source>
</evidence>
<dbReference type="RefSeq" id="WP_246413845.1">
    <property type="nucleotide sequence ID" value="NZ_JACIJS010000007.1"/>
</dbReference>
<name>A0A840X3W2_9RHOB</name>
<dbReference type="InterPro" id="IPR052196">
    <property type="entry name" value="Bact_Kbp"/>
</dbReference>
<dbReference type="PANTHER" id="PTHR34700">
    <property type="entry name" value="POTASSIUM BINDING PROTEIN KBP"/>
    <property type="match status" value="1"/>
</dbReference>
<evidence type="ECO:0000313" key="4">
    <source>
        <dbReference type="Proteomes" id="UP000553766"/>
    </source>
</evidence>
<dbReference type="PROSITE" id="PS51782">
    <property type="entry name" value="LYSM"/>
    <property type="match status" value="1"/>
</dbReference>
<feature type="region of interest" description="Disordered" evidence="1">
    <location>
        <begin position="38"/>
        <end position="136"/>
    </location>
</feature>
<dbReference type="Gene3D" id="3.10.350.10">
    <property type="entry name" value="LysM domain"/>
    <property type="match status" value="1"/>
</dbReference>
<gene>
    <name evidence="3" type="ORF">FHS89_002527</name>
</gene>
<reference evidence="3 4" key="1">
    <citation type="submission" date="2020-08" db="EMBL/GenBank/DDBJ databases">
        <title>Genomic Encyclopedia of Type Strains, Phase IV (KMG-IV): sequencing the most valuable type-strain genomes for metagenomic binning, comparative biology and taxonomic classification.</title>
        <authorList>
            <person name="Goeker M."/>
        </authorList>
    </citation>
    <scope>NUCLEOTIDE SEQUENCE [LARGE SCALE GENOMIC DNA]</scope>
    <source>
        <strain evidence="3 4">DSM 103377</strain>
    </source>
</reference>
<feature type="compositionally biased region" description="Pro residues" evidence="1">
    <location>
        <begin position="68"/>
        <end position="85"/>
    </location>
</feature>
<dbReference type="CDD" id="cd00118">
    <property type="entry name" value="LysM"/>
    <property type="match status" value="1"/>
</dbReference>
<protein>
    <submittedName>
        <fullName evidence="3">Nucleoid-associated protein YgaU</fullName>
    </submittedName>
</protein>
<dbReference type="AlphaFoldDB" id="A0A840X3W2"/>
<dbReference type="InterPro" id="IPR036779">
    <property type="entry name" value="LysM_dom_sf"/>
</dbReference>
<dbReference type="Pfam" id="PF01476">
    <property type="entry name" value="LysM"/>
    <property type="match status" value="1"/>
</dbReference>
<comment type="caution">
    <text evidence="3">The sequence shown here is derived from an EMBL/GenBank/DDBJ whole genome shotgun (WGS) entry which is preliminary data.</text>
</comment>